<dbReference type="GO" id="GO:0004316">
    <property type="term" value="F:3-oxoacyl-[acyl-carrier-protein] reductase (NADPH) activity"/>
    <property type="evidence" value="ECO:0007669"/>
    <property type="project" value="UniProtKB-EC"/>
</dbReference>
<dbReference type="SMART" id="SM00822">
    <property type="entry name" value="PKS_KR"/>
    <property type="match status" value="1"/>
</dbReference>
<dbReference type="GO" id="GO:0032787">
    <property type="term" value="P:monocarboxylic acid metabolic process"/>
    <property type="evidence" value="ECO:0007669"/>
    <property type="project" value="UniProtKB-ARBA"/>
</dbReference>
<dbReference type="InterPro" id="IPR057326">
    <property type="entry name" value="KR_dom"/>
</dbReference>
<dbReference type="Proteomes" id="UP000319160">
    <property type="component" value="Unassembled WGS sequence"/>
</dbReference>
<comment type="similarity">
    <text evidence="1">Belongs to the short-chain dehydrogenases/reductases (SDR) family.</text>
</comment>
<dbReference type="InterPro" id="IPR036291">
    <property type="entry name" value="NAD(P)-bd_dom_sf"/>
</dbReference>
<evidence type="ECO:0000313" key="7">
    <source>
        <dbReference type="EMBL" id="TRX97169.1"/>
    </source>
</evidence>
<evidence type="ECO:0000256" key="1">
    <source>
        <dbReference type="ARBA" id="ARBA00006484"/>
    </source>
</evidence>
<evidence type="ECO:0000256" key="2">
    <source>
        <dbReference type="ARBA" id="ARBA00012948"/>
    </source>
</evidence>
<dbReference type="Pfam" id="PF13561">
    <property type="entry name" value="adh_short_C2"/>
    <property type="match status" value="1"/>
</dbReference>
<evidence type="ECO:0000259" key="6">
    <source>
        <dbReference type="SMART" id="SM00822"/>
    </source>
</evidence>
<dbReference type="PRINTS" id="PR00081">
    <property type="entry name" value="GDHRDH"/>
</dbReference>
<comment type="caution">
    <text evidence="7">The sequence shown here is derived from an EMBL/GenBank/DDBJ whole genome shotgun (WGS) entry which is preliminary data.</text>
</comment>
<keyword evidence="4" id="KW-0560">Oxidoreductase</keyword>
<dbReference type="AlphaFoldDB" id="A0A553IAF0"/>
<dbReference type="InterPro" id="IPR002347">
    <property type="entry name" value="SDR_fam"/>
</dbReference>
<dbReference type="PROSITE" id="PS00061">
    <property type="entry name" value="ADH_SHORT"/>
    <property type="match status" value="1"/>
</dbReference>
<keyword evidence="8" id="KW-1185">Reference proteome</keyword>
<dbReference type="FunFam" id="3.40.50.720:FF:000084">
    <property type="entry name" value="Short-chain dehydrogenase reductase"/>
    <property type="match status" value="1"/>
</dbReference>
<dbReference type="SUPFAM" id="SSF51735">
    <property type="entry name" value="NAD(P)-binding Rossmann-fold domains"/>
    <property type="match status" value="1"/>
</dbReference>
<dbReference type="PANTHER" id="PTHR42879">
    <property type="entry name" value="3-OXOACYL-(ACYL-CARRIER-PROTEIN) REDUCTASE"/>
    <property type="match status" value="1"/>
</dbReference>
<keyword evidence="3" id="KW-0521">NADP</keyword>
<organism evidence="7 8">
    <name type="scientific">Xylaria flabelliformis</name>
    <dbReference type="NCBI Taxonomy" id="2512241"/>
    <lineage>
        <taxon>Eukaryota</taxon>
        <taxon>Fungi</taxon>
        <taxon>Dikarya</taxon>
        <taxon>Ascomycota</taxon>
        <taxon>Pezizomycotina</taxon>
        <taxon>Sordariomycetes</taxon>
        <taxon>Xylariomycetidae</taxon>
        <taxon>Xylariales</taxon>
        <taxon>Xylariaceae</taxon>
        <taxon>Xylaria</taxon>
    </lineage>
</organism>
<name>A0A553IAF0_9PEZI</name>
<reference evidence="8" key="1">
    <citation type="submission" date="2019-06" db="EMBL/GenBank/DDBJ databases">
        <title>Draft genome sequence of the griseofulvin-producing fungus Xylaria cubensis strain G536.</title>
        <authorList>
            <person name="Mead M.E."/>
            <person name="Raja H.A."/>
            <person name="Steenwyk J.L."/>
            <person name="Knowles S.L."/>
            <person name="Oberlies N.H."/>
            <person name="Rokas A."/>
        </authorList>
    </citation>
    <scope>NUCLEOTIDE SEQUENCE [LARGE SCALE GENOMIC DNA]</scope>
    <source>
        <strain evidence="8">G536</strain>
    </source>
</reference>
<gene>
    <name evidence="7" type="ORF">FHL15_001963</name>
</gene>
<dbReference type="PRINTS" id="PR00080">
    <property type="entry name" value="SDRFAMILY"/>
</dbReference>
<proteinExistence type="inferred from homology"/>
<evidence type="ECO:0000313" key="8">
    <source>
        <dbReference type="Proteomes" id="UP000319160"/>
    </source>
</evidence>
<dbReference type="EC" id="1.1.1.100" evidence="2"/>
<evidence type="ECO:0000256" key="5">
    <source>
        <dbReference type="ARBA" id="ARBA00048508"/>
    </source>
</evidence>
<evidence type="ECO:0000256" key="3">
    <source>
        <dbReference type="ARBA" id="ARBA00022857"/>
    </source>
</evidence>
<dbReference type="OrthoDB" id="47007at2759"/>
<sequence>MSNQATKILAGKVALVTGSSRGIGAAIALRLAQDGADVVINYVSSTSAAEEVAKKARGLGVRAAIIKADVSKADEIAALFAKAKEELGRIDIVMSNSGIEHFGDLEDVSQETFDRVYAVNVRGQFLVAQQTHKYIEEGGRLFLIGSVSANWGLKGHAVYASSKAAIQGMAKCLAWDFADKKVTVNVIAPGGVQTDMAAENAKHYVPGSDKMTPDEIVAKVGAGSPFNRMGLPSDIAGTVALLSSPEAGWITGQTINCNGGVFML</sequence>
<comment type="catalytic activity">
    <reaction evidence="5">
        <text>a (3R)-hydroxyacyl-[ACP] + NADP(+) = a 3-oxoacyl-[ACP] + NADPH + H(+)</text>
        <dbReference type="Rhea" id="RHEA:17397"/>
        <dbReference type="Rhea" id="RHEA-COMP:9916"/>
        <dbReference type="Rhea" id="RHEA-COMP:9945"/>
        <dbReference type="ChEBI" id="CHEBI:15378"/>
        <dbReference type="ChEBI" id="CHEBI:57783"/>
        <dbReference type="ChEBI" id="CHEBI:58349"/>
        <dbReference type="ChEBI" id="CHEBI:78776"/>
        <dbReference type="ChEBI" id="CHEBI:78827"/>
        <dbReference type="EC" id="1.1.1.100"/>
    </reaction>
</comment>
<feature type="domain" description="Ketoreductase" evidence="6">
    <location>
        <begin position="12"/>
        <end position="178"/>
    </location>
</feature>
<protein>
    <recommendedName>
        <fullName evidence="2">3-oxoacyl-[acyl-carrier-protein] reductase</fullName>
        <ecNumber evidence="2">1.1.1.100</ecNumber>
    </recommendedName>
</protein>
<dbReference type="Gene3D" id="3.40.50.720">
    <property type="entry name" value="NAD(P)-binding Rossmann-like Domain"/>
    <property type="match status" value="1"/>
</dbReference>
<dbReference type="InterPro" id="IPR050259">
    <property type="entry name" value="SDR"/>
</dbReference>
<evidence type="ECO:0000256" key="4">
    <source>
        <dbReference type="ARBA" id="ARBA00023002"/>
    </source>
</evidence>
<dbReference type="InterPro" id="IPR020904">
    <property type="entry name" value="Sc_DH/Rdtase_CS"/>
</dbReference>
<dbReference type="EMBL" id="VFLP01000007">
    <property type="protein sequence ID" value="TRX97169.1"/>
    <property type="molecule type" value="Genomic_DNA"/>
</dbReference>
<dbReference type="STRING" id="2512241.A0A553IAF0"/>
<accession>A0A553IAF0</accession>
<dbReference type="PANTHER" id="PTHR42879:SF2">
    <property type="entry name" value="3-OXOACYL-[ACYL-CARRIER-PROTEIN] REDUCTASE FABG"/>
    <property type="match status" value="1"/>
</dbReference>